<keyword evidence="1" id="KW-0472">Membrane</keyword>
<keyword evidence="1" id="KW-0812">Transmembrane</keyword>
<dbReference type="EMBL" id="LIAE01007628">
    <property type="protein sequence ID" value="PAV78048.1"/>
    <property type="molecule type" value="Genomic_DNA"/>
</dbReference>
<keyword evidence="1" id="KW-1133">Transmembrane helix</keyword>
<dbReference type="InterPro" id="IPR004245">
    <property type="entry name" value="DUF229"/>
</dbReference>
<evidence type="ECO:0000313" key="3">
    <source>
        <dbReference type="Proteomes" id="UP000218231"/>
    </source>
</evidence>
<dbReference type="Proteomes" id="UP000218231">
    <property type="component" value="Unassembled WGS sequence"/>
</dbReference>
<feature type="transmembrane region" description="Helical" evidence="1">
    <location>
        <begin position="12"/>
        <end position="31"/>
    </location>
</feature>
<dbReference type="Gene3D" id="3.40.720.10">
    <property type="entry name" value="Alkaline Phosphatase, subunit A"/>
    <property type="match status" value="1"/>
</dbReference>
<keyword evidence="3" id="KW-1185">Reference proteome</keyword>
<dbReference type="PANTHER" id="PTHR10974:SF1">
    <property type="entry name" value="FI08016P-RELATED"/>
    <property type="match status" value="1"/>
</dbReference>
<dbReference type="FunFam" id="3.40.720.10:FF:000017">
    <property type="entry name" value="Predicted protein"/>
    <property type="match status" value="1"/>
</dbReference>
<dbReference type="CDD" id="cd16021">
    <property type="entry name" value="ALP_like"/>
    <property type="match status" value="1"/>
</dbReference>
<reference evidence="2 3" key="1">
    <citation type="journal article" date="2017" name="Curr. Biol.">
        <title>Genome architecture and evolution of a unichromosomal asexual nematode.</title>
        <authorList>
            <person name="Fradin H."/>
            <person name="Zegar C."/>
            <person name="Gutwein M."/>
            <person name="Lucas J."/>
            <person name="Kovtun M."/>
            <person name="Corcoran D."/>
            <person name="Baugh L.R."/>
            <person name="Kiontke K."/>
            <person name="Gunsalus K."/>
            <person name="Fitch D.H."/>
            <person name="Piano F."/>
        </authorList>
    </citation>
    <scope>NUCLEOTIDE SEQUENCE [LARGE SCALE GENOMIC DNA]</scope>
    <source>
        <strain evidence="2">PF1309</strain>
    </source>
</reference>
<organism evidence="2 3">
    <name type="scientific">Diploscapter pachys</name>
    <dbReference type="NCBI Taxonomy" id="2018661"/>
    <lineage>
        <taxon>Eukaryota</taxon>
        <taxon>Metazoa</taxon>
        <taxon>Ecdysozoa</taxon>
        <taxon>Nematoda</taxon>
        <taxon>Chromadorea</taxon>
        <taxon>Rhabditida</taxon>
        <taxon>Rhabditina</taxon>
        <taxon>Rhabditomorpha</taxon>
        <taxon>Rhabditoidea</taxon>
        <taxon>Rhabditidae</taxon>
        <taxon>Diploscapter</taxon>
    </lineage>
</organism>
<name>A0A2A2KVU2_9BILA</name>
<gene>
    <name evidence="2" type="ORF">WR25_00929</name>
</gene>
<sequence>MAVSLFRLRQICIVLVVCLSVFYLLSAGWTYNHIDLEESDWVVKQKNSKLVNESPLSGFDPTPNEQKSASLLKHDDIDVVIVNSDSRISADAGANRATSNAATTYSFNQTKCNIPKLNIDSPEVSRFFKPATPLNCNKAASNWVYLDQDGKVVFSKERKSARCSVSYFQRKDDNTNSYEPYVDLHEGDLMKQDFARVKCMDGIHKWSSLLISIAENGSLKKKLEDKKSDNPNVLDVYFLGFDSLSQMSFRRKLKKTVKVLEDVIGSVVLNGYNIVGDGTPQAFIPILTAQTEVELPLTRKRFKEANYVDDVYPFIWKNFSDAGYVTAYGEDAFNIGTFTYRLKGFRYQPTDHYTRTFFKDVEESIGYGVRCIGSVPLHRMWLDYARNFMRIYQDLPRFLLLHQSILSHDDINLVEVEDEDVANHLTQMQNEGLFDNALVIVMADHGHRFAKLRQTQQGQLEERLPFFSISLPRRFRNTDIGALMHKNLLSNVDRLSTPFDIHATLMDILHVPSLEQLRTVQNPSQKRSLSLFRPMTEDRSCDQAGVEPHWCSCLDWQDSLKEPEDAAISNKLANIVVQVINEQLRNVTDLCAPLLLDNLIQAKKLVPNSGVLHYKNVKDADGFVPDLSGSTKATFAHFQLKLQTKPGNAIYEITLFYDYTLKKATVDLNSISHVNKFGDAPHCIIDSNYFLATYCVCYDKIN</sequence>
<proteinExistence type="predicted"/>
<dbReference type="InterPro" id="IPR017850">
    <property type="entry name" value="Alkaline_phosphatase_core_sf"/>
</dbReference>
<dbReference type="GO" id="GO:0005615">
    <property type="term" value="C:extracellular space"/>
    <property type="evidence" value="ECO:0007669"/>
    <property type="project" value="TreeGrafter"/>
</dbReference>
<dbReference type="STRING" id="2018661.A0A2A2KVU2"/>
<dbReference type="SUPFAM" id="SSF53649">
    <property type="entry name" value="Alkaline phosphatase-like"/>
    <property type="match status" value="1"/>
</dbReference>
<dbReference type="Pfam" id="PF02995">
    <property type="entry name" value="DUF229"/>
    <property type="match status" value="1"/>
</dbReference>
<dbReference type="PANTHER" id="PTHR10974">
    <property type="entry name" value="FI08016P-RELATED"/>
    <property type="match status" value="1"/>
</dbReference>
<protein>
    <submittedName>
        <fullName evidence="2">Uncharacterized protein</fullName>
    </submittedName>
</protein>
<evidence type="ECO:0000256" key="1">
    <source>
        <dbReference type="SAM" id="Phobius"/>
    </source>
</evidence>
<comment type="caution">
    <text evidence="2">The sequence shown here is derived from an EMBL/GenBank/DDBJ whole genome shotgun (WGS) entry which is preliminary data.</text>
</comment>
<dbReference type="AlphaFoldDB" id="A0A2A2KVU2"/>
<dbReference type="OrthoDB" id="413313at2759"/>
<evidence type="ECO:0000313" key="2">
    <source>
        <dbReference type="EMBL" id="PAV78048.1"/>
    </source>
</evidence>
<accession>A0A2A2KVU2</accession>